<dbReference type="RefSeq" id="WP_085125860.1">
    <property type="nucleotide sequence ID" value="NZ_FWZX01000034.1"/>
</dbReference>
<dbReference type="Proteomes" id="UP000192917">
    <property type="component" value="Unassembled WGS sequence"/>
</dbReference>
<dbReference type="EMBL" id="FWZX01000034">
    <property type="protein sequence ID" value="SMF75414.1"/>
    <property type="molecule type" value="Genomic_DNA"/>
</dbReference>
<proteinExistence type="predicted"/>
<evidence type="ECO:0000313" key="1">
    <source>
        <dbReference type="EMBL" id="SMF75414.1"/>
    </source>
</evidence>
<gene>
    <name evidence="1" type="ORF">SAMN05428998_13416</name>
</gene>
<protein>
    <submittedName>
        <fullName evidence="1">Uncharacterized protein</fullName>
    </submittedName>
</protein>
<sequence>MALSIETYRNDRGGNAFFKAIGHPLAARRLPALRAALGRGPVAVYDPLGFAAGLAELYDLGDLEVAGFFVQDVETLDGGFAGCPAQPVTDLPGCRAATVFVTAFDAGRLVEQIRHLLPAGAEVVTLDTLRLPDALLTDPRNYLNGLNFATNFAFFRDSDDGQHTRIVSANYWGGYGAAAPRLWCCLFDHEGAVLAEWDQDLPAANAVFTIDSAEVRRRFGLSAFVGSLFLHVTGVRGHDVVKYALDTYGDAPEVLSCTHDANAWPSQWYAGLPAPKDGERVVLWIQNSHPCPVPAGAIGLNPMGRDEAVWLDRELPAFGTYALDVAEHLPGLRWPQQIEVMAGKHFVRPRYEIDTAQGRRRIAHMNVERSDLRPDPKIPELANLMGKGFLLPAPLLPTARFRTLVLPTPMARAQDDLPLGLLVFDREGKELAALSLGRLPRDHERLVDVTALLEEQGALAGLDGGYGHVELVYDFAEGGGADGWLHAIFRYEDRVSGHAAETSFGSHIFNSVLVYRNEPQSYASRPPGLSTRLFLRLGQAPYDTLCQLIYPASTPWHPQSSTTLALVDAQGREIASREIAIACGGSFLFRASETFEAAALAEAAGGYVLIRDRTCRLFGYHGLLSGEAAFSLDHMFGF</sequence>
<dbReference type="STRING" id="560819.SAMN05428998_13416"/>
<evidence type="ECO:0000313" key="2">
    <source>
        <dbReference type="Proteomes" id="UP000192917"/>
    </source>
</evidence>
<reference evidence="1 2" key="1">
    <citation type="submission" date="2017-04" db="EMBL/GenBank/DDBJ databases">
        <authorList>
            <person name="Afonso C.L."/>
            <person name="Miller P.J."/>
            <person name="Scott M.A."/>
            <person name="Spackman E."/>
            <person name="Goraichik I."/>
            <person name="Dimitrov K.M."/>
            <person name="Suarez D.L."/>
            <person name="Swayne D.E."/>
        </authorList>
    </citation>
    <scope>NUCLEOTIDE SEQUENCE [LARGE SCALE GENOMIC DNA]</scope>
    <source>
        <strain evidence="1 2">USBA 355</strain>
    </source>
</reference>
<organism evidence="1 2">
    <name type="scientific">Tistlia consotensis USBA 355</name>
    <dbReference type="NCBI Taxonomy" id="560819"/>
    <lineage>
        <taxon>Bacteria</taxon>
        <taxon>Pseudomonadati</taxon>
        <taxon>Pseudomonadota</taxon>
        <taxon>Alphaproteobacteria</taxon>
        <taxon>Rhodospirillales</taxon>
        <taxon>Rhodovibrionaceae</taxon>
        <taxon>Tistlia</taxon>
    </lineage>
</organism>
<keyword evidence="2" id="KW-1185">Reference proteome</keyword>
<name>A0A1Y6CLT2_9PROT</name>
<dbReference type="AlphaFoldDB" id="A0A1Y6CLT2"/>
<accession>A0A1Y6CLT2</accession>